<comment type="subcellular location">
    <subcellularLocation>
        <location evidence="1 5">Nucleus</location>
        <location evidence="1 5">Nuclear pore complex</location>
    </subcellularLocation>
</comment>
<keyword evidence="5" id="KW-0509">mRNA transport</keyword>
<evidence type="ECO:0000256" key="3">
    <source>
        <dbReference type="ARBA" id="ARBA00023132"/>
    </source>
</evidence>
<evidence type="ECO:0000256" key="2">
    <source>
        <dbReference type="ARBA" id="ARBA00010186"/>
    </source>
</evidence>
<organism evidence="6 7">
    <name type="scientific">Ranatra chinensis</name>
    <dbReference type="NCBI Taxonomy" id="642074"/>
    <lineage>
        <taxon>Eukaryota</taxon>
        <taxon>Metazoa</taxon>
        <taxon>Ecdysozoa</taxon>
        <taxon>Arthropoda</taxon>
        <taxon>Hexapoda</taxon>
        <taxon>Insecta</taxon>
        <taxon>Pterygota</taxon>
        <taxon>Neoptera</taxon>
        <taxon>Paraneoptera</taxon>
        <taxon>Hemiptera</taxon>
        <taxon>Heteroptera</taxon>
        <taxon>Panheteroptera</taxon>
        <taxon>Nepomorpha</taxon>
        <taxon>Nepidae</taxon>
        <taxon>Ranatrinae</taxon>
        <taxon>Ranatra</taxon>
    </lineage>
</organism>
<dbReference type="AlphaFoldDB" id="A0ABD0YA88"/>
<keyword evidence="3 5" id="KW-0906">Nuclear pore complex</keyword>
<evidence type="ECO:0000313" key="7">
    <source>
        <dbReference type="Proteomes" id="UP001558652"/>
    </source>
</evidence>
<dbReference type="PANTHER" id="PTHR11225:SF4">
    <property type="entry name" value="NUCLEAR PORE COMPLEX PROTEIN NUP93"/>
    <property type="match status" value="1"/>
</dbReference>
<keyword evidence="7" id="KW-1185">Reference proteome</keyword>
<dbReference type="GO" id="GO:0051028">
    <property type="term" value="P:mRNA transport"/>
    <property type="evidence" value="ECO:0007669"/>
    <property type="project" value="UniProtKB-KW"/>
</dbReference>
<dbReference type="InterPro" id="IPR007231">
    <property type="entry name" value="Nucleoporin_int_Nup93/Nic96"/>
</dbReference>
<evidence type="ECO:0000256" key="1">
    <source>
        <dbReference type="ARBA" id="ARBA00004567"/>
    </source>
</evidence>
<dbReference type="GO" id="GO:0015031">
    <property type="term" value="P:protein transport"/>
    <property type="evidence" value="ECO:0007669"/>
    <property type="project" value="UniProtKB-KW"/>
</dbReference>
<dbReference type="EMBL" id="JBFDAA010000011">
    <property type="protein sequence ID" value="KAL1124172.1"/>
    <property type="molecule type" value="Genomic_DNA"/>
</dbReference>
<keyword evidence="5" id="KW-0813">Transport</keyword>
<gene>
    <name evidence="6" type="ORF">AAG570_001942</name>
</gene>
<protein>
    <recommendedName>
        <fullName evidence="5">Nuclear pore protein</fullName>
    </recommendedName>
</protein>
<sequence length="763" mass="87045">MDEPDFSDLVHEAEQLATEIEGTGELPKIERSLRQILEASQALWSRVTVSGAQDIQANLLLGTRGLDLPQITQKLQSLSARKTFEPLDPIPLTDIQSYLKNERENAILQLIESTHHATFNSIENLHKVKLAEEWNEQKTNLMNSLLGYSKQIIDVPLRTEKTVINDTLFGNQSALNQEEMAYAKCLMDYNTAVLQGHTKPDLLEAFSQAAEAFNNQKLNEMWKMLKFMTQIPPQAKGDSLQSRATPATQERMIHQALAYLEDRYRIYINSVVSGNLSTARRGGIPGTYSLVRGFVGIRVSQVEGLEDVNIDGLPLWPLVYYCLRCGDVPSALMSCKLAGISLEEICMFLEDLRDSPNRKLSMRMELQARSTYRRIVRSSTDPYKRAVYCVLGACDIHDDHRDIAVTADDYLWIKLWQVREEEPDPVPDRIHYSLLQSLVLEEYGESHYRASEQPQIYFQMLVLTGQWESAFDFLVRIDKFRSHAVHMAIALHELDLLALPASVNSPLLVIDEVDKVPMRRLNILRLILLYTRKFEINDPKETLHYYFILRNLETKDGKNAFASCVCNLVVETKQFDIILGHLLPDGCRAPGLLDAFNNYQINTKSIISDIALTAEKKGQQEDAVKLYDLSGSHEKVLSLMSVLLSQIVAKKSSEKNALRNRLTQTATSIASRYEGIELDCSKLTLSTFHTFRDLIVFFDMYHTKQYNKAIEVIQKTKLIPFTTEEIDERVANFRSLDESICRNIPDVLLATMHIYHNQYIQAQ</sequence>
<proteinExistence type="inferred from homology"/>
<keyword evidence="5" id="KW-0653">Protein transport</keyword>
<dbReference type="Proteomes" id="UP001558652">
    <property type="component" value="Unassembled WGS sequence"/>
</dbReference>
<evidence type="ECO:0000256" key="4">
    <source>
        <dbReference type="ARBA" id="ARBA00023242"/>
    </source>
</evidence>
<name>A0ABD0YA88_9HEMI</name>
<reference evidence="6 7" key="1">
    <citation type="submission" date="2024-07" db="EMBL/GenBank/DDBJ databases">
        <title>Chromosome-level genome assembly of the water stick insect Ranatra chinensis (Heteroptera: Nepidae).</title>
        <authorList>
            <person name="Liu X."/>
        </authorList>
    </citation>
    <scope>NUCLEOTIDE SEQUENCE [LARGE SCALE GENOMIC DNA]</scope>
    <source>
        <strain evidence="6">Cailab_2021Rc</strain>
        <tissue evidence="6">Muscle</tissue>
    </source>
</reference>
<keyword evidence="5" id="KW-0811">Translocation</keyword>
<evidence type="ECO:0000313" key="6">
    <source>
        <dbReference type="EMBL" id="KAL1124172.1"/>
    </source>
</evidence>
<keyword evidence="5" id="KW-0472">Membrane</keyword>
<accession>A0ABD0YA88</accession>
<dbReference type="Pfam" id="PF04097">
    <property type="entry name" value="Nic96"/>
    <property type="match status" value="1"/>
</dbReference>
<dbReference type="GO" id="GO:0005643">
    <property type="term" value="C:nuclear pore"/>
    <property type="evidence" value="ECO:0007669"/>
    <property type="project" value="UniProtKB-SubCell"/>
</dbReference>
<comment type="caution">
    <text evidence="6">The sequence shown here is derived from an EMBL/GenBank/DDBJ whole genome shotgun (WGS) entry which is preliminary data.</text>
</comment>
<evidence type="ECO:0000256" key="5">
    <source>
        <dbReference type="RuleBase" id="RU364035"/>
    </source>
</evidence>
<keyword evidence="4 5" id="KW-0539">Nucleus</keyword>
<comment type="similarity">
    <text evidence="2 5">Belongs to the nucleoporin interacting component (NIC) family.</text>
</comment>
<dbReference type="PANTHER" id="PTHR11225">
    <property type="entry name" value="NUCLEAR PORE COMPLEX PROTEIN NUP93 NUCLEOPORIN NUP93 DEAD EYE PROTEIN"/>
    <property type="match status" value="1"/>
</dbReference>